<accession>A0A4V2ERP8</accession>
<dbReference type="SUPFAM" id="SSF140459">
    <property type="entry name" value="PE/PPE dimer-like"/>
    <property type="match status" value="1"/>
</dbReference>
<protein>
    <recommendedName>
        <fullName evidence="4">PPE family protein</fullName>
    </recommendedName>
</protein>
<reference evidence="2 3" key="1">
    <citation type="submission" date="2019-02" db="EMBL/GenBank/DDBJ databases">
        <title>Genomic Encyclopedia of Type Strains, Phase IV (KMG-IV): sequencing the most valuable type-strain genomes for metagenomic binning, comparative biology and taxonomic classification.</title>
        <authorList>
            <person name="Goeker M."/>
        </authorList>
    </citation>
    <scope>NUCLEOTIDE SEQUENCE [LARGE SCALE GENOMIC DNA]</scope>
    <source>
        <strain evidence="2 3">DSM 101727</strain>
    </source>
</reference>
<feature type="compositionally biased region" description="Gly residues" evidence="1">
    <location>
        <begin position="272"/>
        <end position="301"/>
    </location>
</feature>
<feature type="compositionally biased region" description="Pro residues" evidence="1">
    <location>
        <begin position="304"/>
        <end position="314"/>
    </location>
</feature>
<dbReference type="AlphaFoldDB" id="A0A4V2ERP8"/>
<dbReference type="Gene3D" id="1.20.1260.20">
    <property type="entry name" value="PPE superfamily"/>
    <property type="match status" value="1"/>
</dbReference>
<evidence type="ECO:0000256" key="1">
    <source>
        <dbReference type="SAM" id="MobiDB-lite"/>
    </source>
</evidence>
<feature type="compositionally biased region" description="Gly residues" evidence="1">
    <location>
        <begin position="430"/>
        <end position="455"/>
    </location>
</feature>
<dbReference type="InterPro" id="IPR038332">
    <property type="entry name" value="PPE_sf"/>
</dbReference>
<gene>
    <name evidence="2" type="ORF">EV193_11182</name>
</gene>
<proteinExistence type="predicted"/>
<evidence type="ECO:0000313" key="3">
    <source>
        <dbReference type="Proteomes" id="UP000294257"/>
    </source>
</evidence>
<sequence length="494" mass="49372">MMPGMSGGRPGIRYVNPPPDATGNGLSDSQKKGDKKAYQQEAREQGTSVSHLQTQGLSAKKAEYLQGQALRPVTAPGANYPAHSHQELWDMVQGGDPASVREMGDAWVRAGQNLIRYQRTIGSSVEGGQVHWKGQAATQAGDFATGVANWVGQSGSGAYVTGTSMREQSEALNGARTKMPPPTNFNVQQANAKIQAAPPEQRNTVFAEQMKLFNEAKQAHLRAADVATSFDGQTKTATYPTMAPPPTMAPTGGSVPPGGVGDGQREGTGTPIIGGGRPGGGSTPRTGGNGTGTSGVPGIGTPGAVPPGGSPNPTPTDGTARPPVVGDSGTTHPGWHDPTRGPGHGPVNTPGQQPTSGPGGGQNIGLGGAPLSPFGPGVGGGEESRRGAGGGRGAFGPLGSGGTGERGAGMGPRAGAVPGGMPGEPHATGRAGGAAGAGRGGAGGMGMPLGGGAGRPGDDDDEHDRPTWLVDPDPDMTWHGEDYPALPPSTIGED</sequence>
<organism evidence="2 3">
    <name type="scientific">Herbihabitans rhizosphaerae</name>
    <dbReference type="NCBI Taxonomy" id="1872711"/>
    <lineage>
        <taxon>Bacteria</taxon>
        <taxon>Bacillati</taxon>
        <taxon>Actinomycetota</taxon>
        <taxon>Actinomycetes</taxon>
        <taxon>Pseudonocardiales</taxon>
        <taxon>Pseudonocardiaceae</taxon>
        <taxon>Herbihabitans</taxon>
    </lineage>
</organism>
<evidence type="ECO:0000313" key="2">
    <source>
        <dbReference type="EMBL" id="RZS32699.1"/>
    </source>
</evidence>
<feature type="compositionally biased region" description="Basic and acidic residues" evidence="1">
    <location>
        <begin position="29"/>
        <end position="44"/>
    </location>
</feature>
<keyword evidence="3" id="KW-1185">Reference proteome</keyword>
<feature type="compositionally biased region" description="Gly residues" evidence="1">
    <location>
        <begin position="376"/>
        <end position="422"/>
    </location>
</feature>
<evidence type="ECO:0008006" key="4">
    <source>
        <dbReference type="Google" id="ProtNLM"/>
    </source>
</evidence>
<name>A0A4V2ERP8_9PSEU</name>
<dbReference type="Proteomes" id="UP000294257">
    <property type="component" value="Unassembled WGS sequence"/>
</dbReference>
<feature type="compositionally biased region" description="Gly residues" evidence="1">
    <location>
        <begin position="357"/>
        <end position="368"/>
    </location>
</feature>
<feature type="compositionally biased region" description="Polar residues" evidence="1">
    <location>
        <begin position="45"/>
        <end position="54"/>
    </location>
</feature>
<feature type="region of interest" description="Disordered" evidence="1">
    <location>
        <begin position="237"/>
        <end position="494"/>
    </location>
</feature>
<comment type="caution">
    <text evidence="2">The sequence shown here is derived from an EMBL/GenBank/DDBJ whole genome shotgun (WGS) entry which is preliminary data.</text>
</comment>
<feature type="region of interest" description="Disordered" evidence="1">
    <location>
        <begin position="1"/>
        <end position="54"/>
    </location>
</feature>
<dbReference type="EMBL" id="SGWQ01000011">
    <property type="protein sequence ID" value="RZS32699.1"/>
    <property type="molecule type" value="Genomic_DNA"/>
</dbReference>
<feature type="compositionally biased region" description="Gly residues" evidence="1">
    <location>
        <begin position="1"/>
        <end position="10"/>
    </location>
</feature>